<proteinExistence type="predicted"/>
<reference evidence="2" key="1">
    <citation type="submission" date="2019-08" db="EMBL/GenBank/DDBJ databases">
        <authorList>
            <person name="Kucharzyk K."/>
            <person name="Murdoch R.W."/>
            <person name="Higgins S."/>
            <person name="Loffler F."/>
        </authorList>
    </citation>
    <scope>NUCLEOTIDE SEQUENCE</scope>
</reference>
<feature type="transmembrane region" description="Helical" evidence="1">
    <location>
        <begin position="71"/>
        <end position="92"/>
    </location>
</feature>
<protein>
    <recommendedName>
        <fullName evidence="3">DUF1648 domain-containing protein</fullName>
    </recommendedName>
</protein>
<sequence length="127" mass="14446">MEDLTFHTEKKKKSLPFLLFLPKQIRSLGVLSVGINLLSILLSGLFYPNLQASIPLFYSQPDDQQLVNKEFIFLLPILATLIHVIHLSILRIAKDGNQTLLRMFMIVTLALELLIFVILIRCISIVS</sequence>
<organism evidence="2">
    <name type="scientific">bioreactor metagenome</name>
    <dbReference type="NCBI Taxonomy" id="1076179"/>
    <lineage>
        <taxon>unclassified sequences</taxon>
        <taxon>metagenomes</taxon>
        <taxon>ecological metagenomes</taxon>
    </lineage>
</organism>
<accession>A0A644YDL5</accession>
<keyword evidence="1" id="KW-1133">Transmembrane helix</keyword>
<comment type="caution">
    <text evidence="2">The sequence shown here is derived from an EMBL/GenBank/DDBJ whole genome shotgun (WGS) entry which is preliminary data.</text>
</comment>
<feature type="transmembrane region" description="Helical" evidence="1">
    <location>
        <begin position="104"/>
        <end position="126"/>
    </location>
</feature>
<gene>
    <name evidence="2" type="ORF">SDC9_72472</name>
</gene>
<keyword evidence="1" id="KW-0472">Membrane</keyword>
<dbReference type="EMBL" id="VSSQ01004620">
    <property type="protein sequence ID" value="MPM25971.1"/>
    <property type="molecule type" value="Genomic_DNA"/>
</dbReference>
<feature type="transmembrane region" description="Helical" evidence="1">
    <location>
        <begin position="28"/>
        <end position="47"/>
    </location>
</feature>
<dbReference type="AlphaFoldDB" id="A0A644YDL5"/>
<evidence type="ECO:0000313" key="2">
    <source>
        <dbReference type="EMBL" id="MPM25971.1"/>
    </source>
</evidence>
<keyword evidence="1" id="KW-0812">Transmembrane</keyword>
<evidence type="ECO:0008006" key="3">
    <source>
        <dbReference type="Google" id="ProtNLM"/>
    </source>
</evidence>
<name>A0A644YDL5_9ZZZZ</name>
<evidence type="ECO:0000256" key="1">
    <source>
        <dbReference type="SAM" id="Phobius"/>
    </source>
</evidence>